<comment type="caution">
    <text evidence="2">The sequence shown here is derived from an EMBL/GenBank/DDBJ whole genome shotgun (WGS) entry which is preliminary data.</text>
</comment>
<evidence type="ECO:0000259" key="1">
    <source>
        <dbReference type="Pfam" id="PF01850"/>
    </source>
</evidence>
<dbReference type="Proteomes" id="UP000011980">
    <property type="component" value="Unassembled WGS sequence"/>
</dbReference>
<dbReference type="InterPro" id="IPR029060">
    <property type="entry name" value="PIN-like_dom_sf"/>
</dbReference>
<dbReference type="Pfam" id="PF01850">
    <property type="entry name" value="PIN"/>
    <property type="match status" value="1"/>
</dbReference>
<organism evidence="2 3">
    <name type="scientific">Leptospira kirschneri serovar Bulgarica str. Nikolaevo</name>
    <dbReference type="NCBI Taxonomy" id="1240687"/>
    <lineage>
        <taxon>Bacteria</taxon>
        <taxon>Pseudomonadati</taxon>
        <taxon>Spirochaetota</taxon>
        <taxon>Spirochaetia</taxon>
        <taxon>Leptospirales</taxon>
        <taxon>Leptospiraceae</taxon>
        <taxon>Leptospira</taxon>
    </lineage>
</organism>
<accession>M6FJ69</accession>
<dbReference type="PATRIC" id="fig|1240687.3.peg.185"/>
<dbReference type="InterPro" id="IPR002716">
    <property type="entry name" value="PIN_dom"/>
</dbReference>
<gene>
    <name evidence="2" type="ORF">LEP1GSC008_0160</name>
</gene>
<sequence length="91" mass="10569">MGKVWLNESEATLNDFLSQINLKNVDSDIRLEIKKYKNILELKSLDATHLATATYIRKMISEDLTICTLDDKFRSVSKKFEFNLLPKSMNK</sequence>
<dbReference type="EMBL" id="ANCE01000009">
    <property type="protein sequence ID" value="EMK26129.1"/>
    <property type="molecule type" value="Genomic_DNA"/>
</dbReference>
<reference evidence="2 3" key="1">
    <citation type="submission" date="2013-01" db="EMBL/GenBank/DDBJ databases">
        <authorList>
            <person name="Harkins D.M."/>
            <person name="Durkin A.S."/>
            <person name="Brinkac L.M."/>
            <person name="Haft D.H."/>
            <person name="Selengut J.D."/>
            <person name="Sanka R."/>
            <person name="DePew J."/>
            <person name="Purushe J."/>
            <person name="Galloway R.L."/>
            <person name="Vinetz J.M."/>
            <person name="Sutton G.G."/>
            <person name="Nierman W.C."/>
            <person name="Fouts D.E."/>
        </authorList>
    </citation>
    <scope>NUCLEOTIDE SEQUENCE [LARGE SCALE GENOMIC DNA]</scope>
    <source>
        <strain evidence="2 3">Nikolaevo</strain>
    </source>
</reference>
<feature type="domain" description="PIN" evidence="1">
    <location>
        <begin position="8"/>
        <end position="78"/>
    </location>
</feature>
<evidence type="ECO:0000313" key="2">
    <source>
        <dbReference type="EMBL" id="EMK26129.1"/>
    </source>
</evidence>
<name>M6FJ69_9LEPT</name>
<protein>
    <submittedName>
        <fullName evidence="2">Toxin-antitoxin system, toxin component, PIN family</fullName>
    </submittedName>
</protein>
<evidence type="ECO:0000313" key="3">
    <source>
        <dbReference type="Proteomes" id="UP000011980"/>
    </source>
</evidence>
<proteinExistence type="predicted"/>
<dbReference type="AlphaFoldDB" id="M6FJ69"/>
<dbReference type="SUPFAM" id="SSF88723">
    <property type="entry name" value="PIN domain-like"/>
    <property type="match status" value="1"/>
</dbReference>